<evidence type="ECO:0000256" key="3">
    <source>
        <dbReference type="ARBA" id="ARBA00011291"/>
    </source>
</evidence>
<evidence type="ECO:0000313" key="14">
    <source>
        <dbReference type="EMBL" id="QWK45262.1"/>
    </source>
</evidence>
<evidence type="ECO:0000256" key="12">
    <source>
        <dbReference type="RuleBase" id="RU003661"/>
    </source>
</evidence>
<evidence type="ECO:0000256" key="5">
    <source>
        <dbReference type="ARBA" id="ARBA00022547"/>
    </source>
</evidence>
<sequence length="53" mass="6570">MPQMMPLNWLMLFSFFSMLLIIFNITNYYNSLNEFTPYINKKMLTKTPLNWKW</sequence>
<name>A0A8F0FE57_9NEOP</name>
<keyword evidence="5 12" id="KW-0138">CF(0)</keyword>
<evidence type="ECO:0000256" key="10">
    <source>
        <dbReference type="ARBA" id="ARBA00023128"/>
    </source>
</evidence>
<keyword evidence="6 12" id="KW-0812">Transmembrane</keyword>
<comment type="subunit">
    <text evidence="3">F-type ATPases have 2 components, CF(1) - the catalytic core - and CF(0) - the membrane proton channel.</text>
</comment>
<comment type="similarity">
    <text evidence="2 12">Belongs to the ATPase protein 8 family.</text>
</comment>
<keyword evidence="7 12" id="KW-0375">Hydrogen ion transport</keyword>
<keyword evidence="11 13" id="KW-0472">Membrane</keyword>
<keyword evidence="8 13" id="KW-1133">Transmembrane helix</keyword>
<keyword evidence="4 12" id="KW-0813">Transport</keyword>
<organism evidence="14">
    <name type="scientific">Phyllothelys breve</name>
    <dbReference type="NCBI Taxonomy" id="2841941"/>
    <lineage>
        <taxon>Eukaryota</taxon>
        <taxon>Metazoa</taxon>
        <taxon>Ecdysozoa</taxon>
        <taxon>Arthropoda</taxon>
        <taxon>Hexapoda</taxon>
        <taxon>Insecta</taxon>
        <taxon>Pterygota</taxon>
        <taxon>Neoptera</taxon>
        <taxon>Polyneoptera</taxon>
        <taxon>Dictyoptera</taxon>
        <taxon>Mantodea</taxon>
        <taxon>Eumantodea</taxon>
        <taxon>Hymenopoidea</taxon>
        <taxon>Hymenopodidae</taxon>
        <taxon>Phyllothelyinae</taxon>
        <taxon>Phyllothelys</taxon>
    </lineage>
</organism>
<dbReference type="GO" id="GO:0015078">
    <property type="term" value="F:proton transmembrane transporter activity"/>
    <property type="evidence" value="ECO:0007669"/>
    <property type="project" value="InterPro"/>
</dbReference>
<accession>A0A8F0FE57</accession>
<dbReference type="GO" id="GO:0045259">
    <property type="term" value="C:proton-transporting ATP synthase complex"/>
    <property type="evidence" value="ECO:0007669"/>
    <property type="project" value="UniProtKB-KW"/>
</dbReference>
<evidence type="ECO:0000256" key="7">
    <source>
        <dbReference type="ARBA" id="ARBA00022781"/>
    </source>
</evidence>
<dbReference type="GO" id="GO:0015986">
    <property type="term" value="P:proton motive force-driven ATP synthesis"/>
    <property type="evidence" value="ECO:0007669"/>
    <property type="project" value="InterPro"/>
</dbReference>
<evidence type="ECO:0000256" key="1">
    <source>
        <dbReference type="ARBA" id="ARBA00004304"/>
    </source>
</evidence>
<gene>
    <name evidence="14" type="primary">ATP8</name>
</gene>
<evidence type="ECO:0000256" key="2">
    <source>
        <dbReference type="ARBA" id="ARBA00008892"/>
    </source>
</evidence>
<evidence type="ECO:0000256" key="11">
    <source>
        <dbReference type="ARBA" id="ARBA00023136"/>
    </source>
</evidence>
<proteinExistence type="inferred from homology"/>
<comment type="subcellular location">
    <subcellularLocation>
        <location evidence="1 12">Mitochondrion membrane</location>
        <topology evidence="1 12">Single-pass membrane protein</topology>
    </subcellularLocation>
</comment>
<protein>
    <recommendedName>
        <fullName evidence="12">ATP synthase complex subunit 8</fullName>
    </recommendedName>
</protein>
<dbReference type="AlphaFoldDB" id="A0A8F0FE57"/>
<evidence type="ECO:0000256" key="9">
    <source>
        <dbReference type="ARBA" id="ARBA00023065"/>
    </source>
</evidence>
<dbReference type="GO" id="GO:0031966">
    <property type="term" value="C:mitochondrial membrane"/>
    <property type="evidence" value="ECO:0007669"/>
    <property type="project" value="UniProtKB-SubCell"/>
</dbReference>
<feature type="transmembrane region" description="Helical" evidence="13">
    <location>
        <begin position="7"/>
        <end position="29"/>
    </location>
</feature>
<evidence type="ECO:0000256" key="4">
    <source>
        <dbReference type="ARBA" id="ARBA00022448"/>
    </source>
</evidence>
<dbReference type="InterPro" id="IPR001421">
    <property type="entry name" value="ATP8_metazoa"/>
</dbReference>
<keyword evidence="9 12" id="KW-0406">Ion transport</keyword>
<dbReference type="Pfam" id="PF00895">
    <property type="entry name" value="ATP-synt_8"/>
    <property type="match status" value="1"/>
</dbReference>
<keyword evidence="10 12" id="KW-0496">Mitochondrion</keyword>
<reference evidence="14" key="1">
    <citation type="journal article" date="2020" name="Mitochondrial DNA Part B Resour">
        <title>The complete mitochondrial genome of praying mantises Phyllothelys breve (Mantodea: Mantidae) and phylogenetic analysis.</title>
        <authorList>
            <person name="Wang Y."/>
            <person name="Wang Y."/>
            <person name="Liu Y."/>
        </authorList>
    </citation>
    <scope>NUCLEOTIDE SEQUENCE</scope>
</reference>
<evidence type="ECO:0000256" key="8">
    <source>
        <dbReference type="ARBA" id="ARBA00022989"/>
    </source>
</evidence>
<evidence type="ECO:0000256" key="13">
    <source>
        <dbReference type="SAM" id="Phobius"/>
    </source>
</evidence>
<evidence type="ECO:0000256" key="6">
    <source>
        <dbReference type="ARBA" id="ARBA00022692"/>
    </source>
</evidence>
<dbReference type="EMBL" id="MT024239">
    <property type="protein sequence ID" value="QWK45262.1"/>
    <property type="molecule type" value="Genomic_DNA"/>
</dbReference>
<geneLocation type="mitochondrion" evidence="14"/>